<reference evidence="1 2" key="1">
    <citation type="journal article" date="2010" name="Nat. Biotechnol.">
        <title>Genome sequence of the model mushroom Schizophyllum commune.</title>
        <authorList>
            <person name="Ohm R.A."/>
            <person name="de Jong J.F."/>
            <person name="Lugones L.G."/>
            <person name="Aerts A."/>
            <person name="Kothe E."/>
            <person name="Stajich J.E."/>
            <person name="de Vries R.P."/>
            <person name="Record E."/>
            <person name="Levasseur A."/>
            <person name="Baker S.E."/>
            <person name="Bartholomew K.A."/>
            <person name="Coutinho P.M."/>
            <person name="Erdmann S."/>
            <person name="Fowler T.J."/>
            <person name="Gathman A.C."/>
            <person name="Lombard V."/>
            <person name="Henrissat B."/>
            <person name="Knabe N."/>
            <person name="Kuees U."/>
            <person name="Lilly W.W."/>
            <person name="Lindquist E."/>
            <person name="Lucas S."/>
            <person name="Magnuson J.K."/>
            <person name="Piumi F."/>
            <person name="Raudaskoski M."/>
            <person name="Salamov A."/>
            <person name="Schmutz J."/>
            <person name="Schwarze F.W.M.R."/>
            <person name="vanKuyk P.A."/>
            <person name="Horton J.S."/>
            <person name="Grigoriev I.V."/>
            <person name="Woesten H.A.B."/>
        </authorList>
    </citation>
    <scope>NUCLEOTIDE SEQUENCE [LARGE SCALE GENOMIC DNA]</scope>
    <source>
        <strain evidence="2">H4-8 / FGSC 9210</strain>
    </source>
</reference>
<evidence type="ECO:0000313" key="1">
    <source>
        <dbReference type="EMBL" id="EFI91680.1"/>
    </source>
</evidence>
<dbReference type="EMBL" id="GL377316">
    <property type="protein sequence ID" value="EFI91680.1"/>
    <property type="molecule type" value="Genomic_DNA"/>
</dbReference>
<dbReference type="KEGG" id="scm:SCHCO_02644894"/>
<dbReference type="Proteomes" id="UP000007431">
    <property type="component" value="Unassembled WGS sequence"/>
</dbReference>
<gene>
    <name evidence="1" type="ORF">SCHCODRAFT_114284</name>
</gene>
<dbReference type="InParanoid" id="D8QKA7"/>
<dbReference type="RefSeq" id="XP_003026583.1">
    <property type="nucleotide sequence ID" value="XM_003026537.1"/>
</dbReference>
<dbReference type="AlphaFoldDB" id="D8QKA7"/>
<sequence length="211" mass="23481">MKGRDSDKANKRCAASVYQVNRACNHVSSVYLGTDAGSPTYALPHPNLISHLSHISRPLLVLRSDAPSLARSSPPSFPPYYIVRFSIQRVRSRMPRLHRHSPKRLRPYLKTLSGATSLKPEDDGQSSISLPFPIPSTHHPLSFPSPFPCHPSLPLPRPPPLHVLSIPLPSTHRLLSPSTPRSPPPLTLHYKTRRLFHPLPTFFPSPETCCA</sequence>
<organism evidence="2">
    <name type="scientific">Schizophyllum commune (strain H4-8 / FGSC 9210)</name>
    <name type="common">Split gill fungus</name>
    <dbReference type="NCBI Taxonomy" id="578458"/>
    <lineage>
        <taxon>Eukaryota</taxon>
        <taxon>Fungi</taxon>
        <taxon>Dikarya</taxon>
        <taxon>Basidiomycota</taxon>
        <taxon>Agaricomycotina</taxon>
        <taxon>Agaricomycetes</taxon>
        <taxon>Agaricomycetidae</taxon>
        <taxon>Agaricales</taxon>
        <taxon>Schizophyllaceae</taxon>
        <taxon>Schizophyllum</taxon>
    </lineage>
</organism>
<evidence type="ECO:0000313" key="2">
    <source>
        <dbReference type="Proteomes" id="UP000007431"/>
    </source>
</evidence>
<proteinExistence type="predicted"/>
<dbReference type="GeneID" id="9593193"/>
<name>D8QKA7_SCHCM</name>
<accession>D8QKA7</accession>
<feature type="non-terminal residue" evidence="1">
    <location>
        <position position="211"/>
    </location>
</feature>
<protein>
    <submittedName>
        <fullName evidence="1">Uncharacterized protein</fullName>
    </submittedName>
</protein>
<dbReference type="VEuPathDB" id="FungiDB:SCHCODRAFT_02644894"/>
<keyword evidence="2" id="KW-1185">Reference proteome</keyword>
<dbReference type="HOGENOM" id="CLU_1305477_0_0_1"/>